<proteinExistence type="predicted"/>
<dbReference type="InterPro" id="IPR025218">
    <property type="entry name" value="DUF4426"/>
</dbReference>
<keyword evidence="4" id="KW-1185">Reference proteome</keyword>
<evidence type="ECO:0000259" key="2">
    <source>
        <dbReference type="Pfam" id="PF14467"/>
    </source>
</evidence>
<dbReference type="Proteomes" id="UP001317963">
    <property type="component" value="Chromosome"/>
</dbReference>
<reference evidence="3 4" key="1">
    <citation type="submission" date="2019-02" db="EMBL/GenBank/DDBJ databases">
        <title>Halieaceae_genomes.</title>
        <authorList>
            <person name="Li S.-H."/>
        </authorList>
    </citation>
    <scope>NUCLEOTIDE SEQUENCE [LARGE SCALE GENOMIC DNA]</scope>
    <source>
        <strain evidence="3 4">JH123</strain>
    </source>
</reference>
<dbReference type="Gene3D" id="2.60.40.3340">
    <property type="entry name" value="Domain of unknown function DUF4426"/>
    <property type="match status" value="1"/>
</dbReference>
<dbReference type="Pfam" id="PF14467">
    <property type="entry name" value="DUF4426"/>
    <property type="match status" value="1"/>
</dbReference>
<dbReference type="EMBL" id="CP036501">
    <property type="protein sequence ID" value="UZP73653.1"/>
    <property type="molecule type" value="Genomic_DNA"/>
</dbReference>
<feature type="chain" id="PRO_5045583357" evidence="1">
    <location>
        <begin position="19"/>
        <end position="142"/>
    </location>
</feature>
<gene>
    <name evidence="3" type="ORF">E0F26_02400</name>
</gene>
<name>A0ABY6Q5T1_9GAMM</name>
<organism evidence="3 4">
    <name type="scientific">Candidatus Paraluminiphilus aquimaris</name>
    <dbReference type="NCBI Taxonomy" id="2518994"/>
    <lineage>
        <taxon>Bacteria</taxon>
        <taxon>Pseudomonadati</taxon>
        <taxon>Pseudomonadota</taxon>
        <taxon>Gammaproteobacteria</taxon>
        <taxon>Cellvibrionales</taxon>
        <taxon>Halieaceae</taxon>
        <taxon>Candidatus Paraluminiphilus</taxon>
    </lineage>
</organism>
<feature type="signal peptide" evidence="1">
    <location>
        <begin position="1"/>
        <end position="18"/>
    </location>
</feature>
<accession>A0ABY6Q5T1</accession>
<keyword evidence="1" id="KW-0732">Signal</keyword>
<protein>
    <submittedName>
        <fullName evidence="3">DUF4426 domain-containing protein</fullName>
    </submittedName>
</protein>
<feature type="domain" description="DUF4426" evidence="2">
    <location>
        <begin position="22"/>
        <end position="139"/>
    </location>
</feature>
<evidence type="ECO:0000256" key="1">
    <source>
        <dbReference type="SAM" id="SignalP"/>
    </source>
</evidence>
<sequence length="142" mass="16695">MKYLLTLLISLWACQSQAQQSERFDQFELHYSIVYTTFLTAEIAAKFGIPRGKDKAMLTLSVRDAEAGDIEGRPMEIEGRTWDLITGGNMKVKEVKEGRATYYLVPFEFLDREYRFFEFTFTPEGANKAYKYKFQTQLWRQE</sequence>
<evidence type="ECO:0000313" key="4">
    <source>
        <dbReference type="Proteomes" id="UP001317963"/>
    </source>
</evidence>
<evidence type="ECO:0000313" key="3">
    <source>
        <dbReference type="EMBL" id="UZP73653.1"/>
    </source>
</evidence>
<dbReference type="RefSeq" id="WP_279242449.1">
    <property type="nucleotide sequence ID" value="NZ_CP036501.1"/>
</dbReference>